<dbReference type="AlphaFoldDB" id="A0A512J086"/>
<evidence type="ECO:0000256" key="1">
    <source>
        <dbReference type="SAM" id="Phobius"/>
    </source>
</evidence>
<keyword evidence="5" id="KW-1185">Reference proteome</keyword>
<dbReference type="RefSeq" id="WP_147025097.1">
    <property type="nucleotide sequence ID" value="NZ_BJZU01000021.1"/>
</dbReference>
<feature type="transmembrane region" description="Helical" evidence="1">
    <location>
        <begin position="88"/>
        <end position="107"/>
    </location>
</feature>
<dbReference type="EMBL" id="BSPK01000021">
    <property type="protein sequence ID" value="GLS63429.1"/>
    <property type="molecule type" value="Genomic_DNA"/>
</dbReference>
<dbReference type="Proteomes" id="UP000321960">
    <property type="component" value="Unassembled WGS sequence"/>
</dbReference>
<feature type="transmembrane region" description="Helical" evidence="1">
    <location>
        <begin position="113"/>
        <end position="135"/>
    </location>
</feature>
<evidence type="ECO:0000313" key="3">
    <source>
        <dbReference type="EMBL" id="GLS63429.1"/>
    </source>
</evidence>
<reference evidence="3" key="1">
    <citation type="journal article" date="2014" name="Int. J. Syst. Evol. Microbiol.">
        <title>Complete genome of a new Firmicutes species belonging to the dominant human colonic microbiota ('Ruminococcus bicirculans') reveals two chromosomes and a selective capacity to utilize plant glucans.</title>
        <authorList>
            <consortium name="NISC Comparative Sequencing Program"/>
            <person name="Wegmann U."/>
            <person name="Louis P."/>
            <person name="Goesmann A."/>
            <person name="Henrissat B."/>
            <person name="Duncan S.H."/>
            <person name="Flint H.J."/>
        </authorList>
    </citation>
    <scope>NUCLEOTIDE SEQUENCE</scope>
    <source>
        <strain evidence="3">NBRC 107715</strain>
    </source>
</reference>
<accession>A0A512J086</accession>
<evidence type="ECO:0000313" key="5">
    <source>
        <dbReference type="Proteomes" id="UP001156856"/>
    </source>
</evidence>
<gene>
    <name evidence="3" type="ORF">GCM10007888_18100</name>
    <name evidence="2" type="ORF">MOX02_14140</name>
</gene>
<dbReference type="OrthoDB" id="7999454at2"/>
<feature type="transmembrane region" description="Helical" evidence="1">
    <location>
        <begin position="25"/>
        <end position="44"/>
    </location>
</feature>
<dbReference type="EMBL" id="BJZU01000021">
    <property type="protein sequence ID" value="GEP03376.1"/>
    <property type="molecule type" value="Genomic_DNA"/>
</dbReference>
<organism evidence="2 4">
    <name type="scientific">Methylobacterium oxalidis</name>
    <dbReference type="NCBI Taxonomy" id="944322"/>
    <lineage>
        <taxon>Bacteria</taxon>
        <taxon>Pseudomonadati</taxon>
        <taxon>Pseudomonadota</taxon>
        <taxon>Alphaproteobacteria</taxon>
        <taxon>Hyphomicrobiales</taxon>
        <taxon>Methylobacteriaceae</taxon>
        <taxon>Methylobacterium</taxon>
    </lineage>
</organism>
<keyword evidence="1" id="KW-0812">Transmembrane</keyword>
<evidence type="ECO:0000313" key="2">
    <source>
        <dbReference type="EMBL" id="GEP03376.1"/>
    </source>
</evidence>
<evidence type="ECO:0000313" key="4">
    <source>
        <dbReference type="Proteomes" id="UP000321960"/>
    </source>
</evidence>
<dbReference type="Proteomes" id="UP001156856">
    <property type="component" value="Unassembled WGS sequence"/>
</dbReference>
<comment type="caution">
    <text evidence="2">The sequence shown here is derived from an EMBL/GenBank/DDBJ whole genome shotgun (WGS) entry which is preliminary data.</text>
</comment>
<reference evidence="3" key="4">
    <citation type="submission" date="2023-01" db="EMBL/GenBank/DDBJ databases">
        <title>Draft genome sequence of Methylobacterium oxalidis strain NBRC 107715.</title>
        <authorList>
            <person name="Sun Q."/>
            <person name="Mori K."/>
        </authorList>
    </citation>
    <scope>NUCLEOTIDE SEQUENCE</scope>
    <source>
        <strain evidence="3">NBRC 107715</strain>
    </source>
</reference>
<keyword evidence="1" id="KW-0472">Membrane</keyword>
<reference evidence="2 4" key="3">
    <citation type="submission" date="2019-07" db="EMBL/GenBank/DDBJ databases">
        <title>Whole genome shotgun sequence of Methylobacterium oxalidis NBRC 107715.</title>
        <authorList>
            <person name="Hosoyama A."/>
            <person name="Uohara A."/>
            <person name="Ohji S."/>
            <person name="Ichikawa N."/>
        </authorList>
    </citation>
    <scope>NUCLEOTIDE SEQUENCE [LARGE SCALE GENOMIC DNA]</scope>
    <source>
        <strain evidence="2 4">NBRC 107715</strain>
    </source>
</reference>
<feature type="transmembrane region" description="Helical" evidence="1">
    <location>
        <begin position="56"/>
        <end position="76"/>
    </location>
</feature>
<sequence length="157" mass="16317">MHDAAILLDRTSPISAPRDRRGRRAAMVGLALAAPAAAFALGGAPAGIEPDLARLIRFMALVKGGFALAALLVCLWRLARPAAPWREAVYLAAPALMAGGAAALWQMQVVGPAAVALHAGLFAFLAAALTDPDFFPPGFRRLRQAAGGGERRLSPTD</sequence>
<keyword evidence="1" id="KW-1133">Transmembrane helix</keyword>
<reference evidence="5" key="2">
    <citation type="journal article" date="2019" name="Int. J. Syst. Evol. Microbiol.">
        <title>The Global Catalogue of Microorganisms (GCM) 10K type strain sequencing project: providing services to taxonomists for standard genome sequencing and annotation.</title>
        <authorList>
            <consortium name="The Broad Institute Genomics Platform"/>
            <consortium name="The Broad Institute Genome Sequencing Center for Infectious Disease"/>
            <person name="Wu L."/>
            <person name="Ma J."/>
        </authorList>
    </citation>
    <scope>NUCLEOTIDE SEQUENCE [LARGE SCALE GENOMIC DNA]</scope>
    <source>
        <strain evidence="5">NBRC 107715</strain>
    </source>
</reference>
<name>A0A512J086_9HYPH</name>
<protein>
    <submittedName>
        <fullName evidence="2">Uncharacterized protein</fullName>
    </submittedName>
</protein>
<proteinExistence type="predicted"/>